<evidence type="ECO:0000256" key="4">
    <source>
        <dbReference type="ARBA" id="ARBA00023242"/>
    </source>
</evidence>
<dbReference type="Pfam" id="PF21960">
    <property type="entry name" value="RCF1-5-like_lid"/>
    <property type="match status" value="1"/>
</dbReference>
<dbReference type="GO" id="GO:0006281">
    <property type="term" value="P:DNA repair"/>
    <property type="evidence" value="ECO:0007669"/>
    <property type="project" value="UniProtKB-ARBA"/>
</dbReference>
<dbReference type="GO" id="GO:0005634">
    <property type="term" value="C:nucleus"/>
    <property type="evidence" value="ECO:0007669"/>
    <property type="project" value="UniProtKB-SubCell"/>
</dbReference>
<name>A0A8T1UME0_9STRA</name>
<evidence type="ECO:0000256" key="3">
    <source>
        <dbReference type="ARBA" id="ARBA00022705"/>
    </source>
</evidence>
<dbReference type="FunFam" id="3.40.50.300:FF:000136">
    <property type="entry name" value="Replication factor C subunit 5"/>
    <property type="match status" value="1"/>
</dbReference>
<dbReference type="Proteomes" id="UP000688947">
    <property type="component" value="Unassembled WGS sequence"/>
</dbReference>
<dbReference type="VEuPathDB" id="FungiDB:PC110_g12840"/>
<dbReference type="FunFam" id="1.20.272.10:FF:000002">
    <property type="entry name" value="Replication factor C subunit 3"/>
    <property type="match status" value="1"/>
</dbReference>
<evidence type="ECO:0000313" key="7">
    <source>
        <dbReference type="EMBL" id="KAG6966278.1"/>
    </source>
</evidence>
<keyword evidence="4" id="KW-0539">Nucleus</keyword>
<comment type="similarity">
    <text evidence="2">Belongs to the activator 1 small subunits family.</text>
</comment>
<dbReference type="VEuPathDB" id="FungiDB:PC110_g12841"/>
<dbReference type="GO" id="GO:0006271">
    <property type="term" value="P:DNA strand elongation involved in DNA replication"/>
    <property type="evidence" value="ECO:0007669"/>
    <property type="project" value="UniProtKB-ARBA"/>
</dbReference>
<dbReference type="VEuPathDB" id="FungiDB:PC110_g12842"/>
<organism evidence="7 8">
    <name type="scientific">Phytophthora cactorum</name>
    <dbReference type="NCBI Taxonomy" id="29920"/>
    <lineage>
        <taxon>Eukaryota</taxon>
        <taxon>Sar</taxon>
        <taxon>Stramenopiles</taxon>
        <taxon>Oomycota</taxon>
        <taxon>Peronosporomycetes</taxon>
        <taxon>Peronosporales</taxon>
        <taxon>Peronosporaceae</taxon>
        <taxon>Phytophthora</taxon>
    </lineage>
</organism>
<dbReference type="FunFam" id="1.10.8.60:FF:000030">
    <property type="entry name" value="replication factor C subunit 3"/>
    <property type="match status" value="1"/>
</dbReference>
<dbReference type="VEuPathDB" id="FungiDB:PC110_g12839"/>
<dbReference type="InterPro" id="IPR050238">
    <property type="entry name" value="DNA_Rep/Repair_Clamp_Loader"/>
</dbReference>
<reference evidence="7" key="1">
    <citation type="submission" date="2021-01" db="EMBL/GenBank/DDBJ databases">
        <title>Phytophthora aleatoria, a newly-described species from Pinus radiata is distinct from Phytophthora cactorum isolates based on comparative genomics.</title>
        <authorList>
            <person name="Mcdougal R."/>
            <person name="Panda P."/>
            <person name="Williams N."/>
            <person name="Studholme D.J."/>
        </authorList>
    </citation>
    <scope>NUCLEOTIDE SEQUENCE</scope>
    <source>
        <strain evidence="7">NZFS 3830</strain>
    </source>
</reference>
<dbReference type="GO" id="GO:0003676">
    <property type="term" value="F:nucleic acid binding"/>
    <property type="evidence" value="ECO:0007669"/>
    <property type="project" value="InterPro"/>
</dbReference>
<dbReference type="GO" id="GO:0003689">
    <property type="term" value="F:DNA clamp loader activity"/>
    <property type="evidence" value="ECO:0007669"/>
    <property type="project" value="TreeGrafter"/>
</dbReference>
<dbReference type="EMBL" id="JAENGZ010000178">
    <property type="protein sequence ID" value="KAG6966278.1"/>
    <property type="molecule type" value="Genomic_DNA"/>
</dbReference>
<evidence type="ECO:0000313" key="8">
    <source>
        <dbReference type="Proteomes" id="UP000688947"/>
    </source>
</evidence>
<gene>
    <name evidence="7" type="ORF">JG687_00004933</name>
</gene>
<dbReference type="InterPro" id="IPR003593">
    <property type="entry name" value="AAA+_ATPase"/>
</dbReference>
<evidence type="ECO:0000256" key="1">
    <source>
        <dbReference type="ARBA" id="ARBA00004123"/>
    </source>
</evidence>
<dbReference type="AlphaFoldDB" id="A0A8T1UME0"/>
<dbReference type="GO" id="GO:0005663">
    <property type="term" value="C:DNA replication factor C complex"/>
    <property type="evidence" value="ECO:0007669"/>
    <property type="project" value="TreeGrafter"/>
</dbReference>
<comment type="subcellular location">
    <subcellularLocation>
        <location evidence="1">Nucleus</location>
    </subcellularLocation>
</comment>
<dbReference type="PANTHER" id="PTHR11669">
    <property type="entry name" value="REPLICATION FACTOR C / DNA POLYMERASE III GAMMA-TAU SUBUNIT"/>
    <property type="match status" value="1"/>
</dbReference>
<dbReference type="SMART" id="SM00382">
    <property type="entry name" value="AAA"/>
    <property type="match status" value="1"/>
</dbReference>
<dbReference type="SMART" id="SM00443">
    <property type="entry name" value="G_patch"/>
    <property type="match status" value="1"/>
</dbReference>
<dbReference type="Pfam" id="PF22534">
    <property type="entry name" value="RFC_C"/>
    <property type="match status" value="1"/>
</dbReference>
<dbReference type="OrthoDB" id="761538at2759"/>
<proteinExistence type="inferred from homology"/>
<evidence type="ECO:0000256" key="2">
    <source>
        <dbReference type="ARBA" id="ARBA00005378"/>
    </source>
</evidence>
<feature type="region of interest" description="Disordered" evidence="5">
    <location>
        <begin position="945"/>
        <end position="975"/>
    </location>
</feature>
<accession>A0A8T1UME0</accession>
<keyword evidence="3" id="KW-0235">DNA replication</keyword>
<dbReference type="PANTHER" id="PTHR11669:SF1">
    <property type="entry name" value="REPLICATION FACTOR C SUBUNIT 3"/>
    <property type="match status" value="1"/>
</dbReference>
<comment type="caution">
    <text evidence="7">The sequence shown here is derived from an EMBL/GenBank/DDBJ whole genome shotgun (WGS) entry which is preliminary data.</text>
</comment>
<sequence>MLWVDKYRPTSLSSLDFHPEVTKRLSNLSQSSDLPHLLVYGPSGAGKKTRIMALLRALYGDGALKVRLEHKSFKAPNRSTKVEITTVASNFHIEMNPSDVGNNDRLVVQEVLKEIAQYHLADTNSQRPFKVVLLMEVDRLSKNAQHALRRTMEKYTATCRLILCCNNPSKVIDPLRSRCLGVRVGAPTTDDICTILQGVCSKEGLDYCAPLGKEIALKSERNLRRALLMLETCRVQNYPFSPDQQIQLPAWEEYICSLAKVVLQEQSPAGLLKAREMIYELISNCVPSEVILKVLCRELMSRLDDDLKHELVQWASYYEHRMQRGSKDIFHFEAFLAKFMTLYKKFLLELLPGIHSIMWQVAVLARFEVLQNFLSADEREWVKSALFERRQAPQVNAEISEHKAEEDATAATNNEAESAHLERWKKWKLEGDKIDQLTSTAGTEADEALKELEASVANLRFFARGKRGVLYAGEMRSSHEPVVAKLAADATSARSVTLEARWLRVVNRMGIGARLVEAGKGWFLCERLEGKNVVEFLGEGDEVTTPANAMWVVREMLCQCFAIDLMGVNKEEMTHPHRHIIVHRSTQQPVRWRCTFVDFEKCSSTKKPKNVTQLCQFLSSPRMVALLASKRVKVDVPKLRQYTKRYKQNISTKTFGDIMRVFGFFLHNLLCPPDGPSSETSYDGVCVFTLSGRVEYRDGCFRASSSPSDASLEVDPLQFLAIFHQLTCQAIQEERDAHQEPGVAKHPIPNVTPALRLGDCVFHIVSATFSSICAVARGKSRGLVAEKLPFGVLVVAFSPPLTLETVFGRIARASRSPLFAVMYFCAACNVYVKDSSVAEHDQTTAHLLSSSKGVSVRKVWLPETNRGYQMLKSMGWQENGGLGATGDGKVTPIATTFKTDRAGVGVQSTADQARVTHFPAHDEQQARIAADGCSEAQRIQDRLARKRKQTQQHPIGLSKAQRRLQKQKEQRRDRAIGNELYSEGLEGYEEFLR</sequence>
<dbReference type="Pfam" id="PF13177">
    <property type="entry name" value="DNA_pol3_delta2"/>
    <property type="match status" value="1"/>
</dbReference>
<evidence type="ECO:0000256" key="5">
    <source>
        <dbReference type="SAM" id="MobiDB-lite"/>
    </source>
</evidence>
<dbReference type="CDD" id="cd00009">
    <property type="entry name" value="AAA"/>
    <property type="match status" value="1"/>
</dbReference>
<dbReference type="InterPro" id="IPR000467">
    <property type="entry name" value="G_patch_dom"/>
</dbReference>
<feature type="compositionally biased region" description="Basic and acidic residues" evidence="5">
    <location>
        <begin position="966"/>
        <end position="975"/>
    </location>
</feature>
<dbReference type="Pfam" id="PF01585">
    <property type="entry name" value="G-patch"/>
    <property type="match status" value="1"/>
</dbReference>
<feature type="domain" description="G-patch" evidence="6">
    <location>
        <begin position="863"/>
        <end position="909"/>
    </location>
</feature>
<dbReference type="PROSITE" id="PS50174">
    <property type="entry name" value="G_PATCH"/>
    <property type="match status" value="1"/>
</dbReference>
<evidence type="ECO:0000259" key="6">
    <source>
        <dbReference type="PROSITE" id="PS50174"/>
    </source>
</evidence>
<protein>
    <recommendedName>
        <fullName evidence="6">G-patch domain-containing protein</fullName>
    </recommendedName>
</protein>